<feature type="region of interest" description="Disordered" evidence="1">
    <location>
        <begin position="443"/>
        <end position="490"/>
    </location>
</feature>
<feature type="domain" description="LysM" evidence="3">
    <location>
        <begin position="239"/>
        <end position="288"/>
    </location>
</feature>
<keyword evidence="2" id="KW-0812">Transmembrane</keyword>
<dbReference type="EMBL" id="FOGZ01000023">
    <property type="protein sequence ID" value="SER96565.1"/>
    <property type="molecule type" value="Genomic_DNA"/>
</dbReference>
<dbReference type="PROSITE" id="PS51782">
    <property type="entry name" value="LYSM"/>
    <property type="match status" value="2"/>
</dbReference>
<keyword evidence="2" id="KW-1133">Transmembrane helix</keyword>
<name>A0A1H9TH71_9ACTN</name>
<feature type="domain" description="LysM" evidence="3">
    <location>
        <begin position="158"/>
        <end position="208"/>
    </location>
</feature>
<evidence type="ECO:0000256" key="1">
    <source>
        <dbReference type="SAM" id="MobiDB-lite"/>
    </source>
</evidence>
<dbReference type="STRING" id="64702.SAMN05443377_12318"/>
<dbReference type="InterPro" id="IPR052196">
    <property type="entry name" value="Bact_Kbp"/>
</dbReference>
<dbReference type="PANTHER" id="PTHR34700">
    <property type="entry name" value="POTASSIUM BINDING PROTEIN KBP"/>
    <property type="match status" value="1"/>
</dbReference>
<protein>
    <submittedName>
        <fullName evidence="4">LysM domain-containing protein</fullName>
    </submittedName>
</protein>
<dbReference type="Pfam" id="PF01476">
    <property type="entry name" value="LysM"/>
    <property type="match status" value="2"/>
</dbReference>
<evidence type="ECO:0000256" key="2">
    <source>
        <dbReference type="SAM" id="Phobius"/>
    </source>
</evidence>
<dbReference type="SMART" id="SM01043">
    <property type="entry name" value="BTAD"/>
    <property type="match status" value="1"/>
</dbReference>
<feature type="region of interest" description="Disordered" evidence="1">
    <location>
        <begin position="289"/>
        <end position="360"/>
    </location>
</feature>
<dbReference type="InterPro" id="IPR036779">
    <property type="entry name" value="LysM_dom_sf"/>
</dbReference>
<proteinExistence type="predicted"/>
<feature type="transmembrane region" description="Helical" evidence="2">
    <location>
        <begin position="51"/>
        <end position="72"/>
    </location>
</feature>
<gene>
    <name evidence="4" type="ORF">SAMN05443377_12318</name>
</gene>
<organism evidence="4 5">
    <name type="scientific">Propionibacterium cyclohexanicum</name>
    <dbReference type="NCBI Taxonomy" id="64702"/>
    <lineage>
        <taxon>Bacteria</taxon>
        <taxon>Bacillati</taxon>
        <taxon>Actinomycetota</taxon>
        <taxon>Actinomycetes</taxon>
        <taxon>Propionibacteriales</taxon>
        <taxon>Propionibacteriaceae</taxon>
        <taxon>Propionibacterium</taxon>
    </lineage>
</organism>
<dbReference type="InterPro" id="IPR005158">
    <property type="entry name" value="BTAD"/>
</dbReference>
<dbReference type="Gene3D" id="1.25.40.10">
    <property type="entry name" value="Tetratricopeptide repeat domain"/>
    <property type="match status" value="1"/>
</dbReference>
<dbReference type="PANTHER" id="PTHR34700:SF4">
    <property type="entry name" value="PHAGE-LIKE ELEMENT PBSX PROTEIN XKDP"/>
    <property type="match status" value="1"/>
</dbReference>
<feature type="compositionally biased region" description="Basic and acidic residues" evidence="1">
    <location>
        <begin position="458"/>
        <end position="468"/>
    </location>
</feature>
<accession>A0A1H9TH71</accession>
<dbReference type="Proteomes" id="UP000198815">
    <property type="component" value="Unassembled WGS sequence"/>
</dbReference>
<dbReference type="InterPro" id="IPR011990">
    <property type="entry name" value="TPR-like_helical_dom_sf"/>
</dbReference>
<evidence type="ECO:0000259" key="3">
    <source>
        <dbReference type="PROSITE" id="PS51782"/>
    </source>
</evidence>
<dbReference type="AlphaFoldDB" id="A0A1H9TH71"/>
<sequence length="1009" mass="106091">MKRLLSALGSLIVLIGLLPGGAWALWHWGRLDLIVHLTPQALLDPGMSGDLLLVLFTLAGWGAWLLLSASVVSEIVRTASAGRVRWQPPGDGVFGPAAAVLITCIAGLIAGTETGHSTSSSSHASDAATVATAPAPSEQDAAAEQVSACGDSRQARLRWHTVVEGDDLWSLAQRYCGEGSRWREIVAANPTTVLSPLQPLVAGALLEIPESWPHTHATSGSEGPVGSVRLLNVSQPSPATVVVEEGDSLWTLAQEHLHDGALWPLIHRENAQLIADPELILPGQQLRLPAVDSGRGDHSAPPASHPPGTAGDAPVSTAPAPGDPSPGAATPAPPATPGDESSSQLEPVPIDGPAFGNAQDLGAAAQSPAGAVGGSGEVLSDDQDVAEYLHSLIGPMGAAAAAALLGAWALRRRWQRAQRAAGQRSPRPGPRGEAALAAMAKLANPTAQERSPDQPPSPEHDEMHEDPPAHTGSGCSAPAVGDADDEAHQPAAVSPTAIASGAAGAPRSRGPSIGARHEALLVQLGSSPEGPSTLDLSPGGRFSVRADDTEILTALFASLAAQLVGRDDAAVRVHLPPSCSWLATLDAPELEIASDADELVSQLSGIIAARRAQLPLGSSAEPDEDPPGEDRLPREIFLLDQQWDAEQMVLEELGIAVLCVADDSEEALVTLDEQRGSLAGTRFEPALLTAPARRAMEELFEAATSTDYQTAWWWAVPSDPPGIPAAKTSSTPWRTAACDPLGELVALPTPVSPLPSEEFPVPDSPPSPAPFLRMLGPIELLNAHGPRPSRAVKQCEEYCAWILAHPGSGAGRMTRDLLVADATRRSNMSRLRSWLGHDDDGQPYLPDAYTGRICLHPGVSSDWEQFQVLIAGGVNRATDRALHAALSLVRGAPLADAAPGEWRWAEELRTDMVCAIRDTGVALAEHCLVRREIDRARWATSVALAAAPDDELLLCMRLRTEHLAGNRLEVEGLVLRITRHARLLGVDLLDTTVQLLQEVMEGRARARLA</sequence>
<evidence type="ECO:0000313" key="4">
    <source>
        <dbReference type="EMBL" id="SER96565.1"/>
    </source>
</evidence>
<dbReference type="Gene3D" id="3.10.350.10">
    <property type="entry name" value="LysM domain"/>
    <property type="match status" value="2"/>
</dbReference>
<keyword evidence="5" id="KW-1185">Reference proteome</keyword>
<dbReference type="OrthoDB" id="8444614at2"/>
<dbReference type="SMART" id="SM00257">
    <property type="entry name" value="LysM"/>
    <property type="match status" value="2"/>
</dbReference>
<reference evidence="4 5" key="1">
    <citation type="submission" date="2016-10" db="EMBL/GenBank/DDBJ databases">
        <authorList>
            <person name="de Groot N.N."/>
        </authorList>
    </citation>
    <scope>NUCLEOTIDE SEQUENCE [LARGE SCALE GENOMIC DNA]</scope>
    <source>
        <strain evidence="4 5">DSM 16859</strain>
    </source>
</reference>
<dbReference type="RefSeq" id="WP_091970753.1">
    <property type="nucleotide sequence ID" value="NZ_FOGZ01000023.1"/>
</dbReference>
<keyword evidence="2" id="KW-0472">Membrane</keyword>
<dbReference type="CDD" id="cd00118">
    <property type="entry name" value="LysM"/>
    <property type="match status" value="2"/>
</dbReference>
<feature type="transmembrane region" description="Helical" evidence="2">
    <location>
        <begin position="93"/>
        <end position="111"/>
    </location>
</feature>
<evidence type="ECO:0000313" key="5">
    <source>
        <dbReference type="Proteomes" id="UP000198815"/>
    </source>
</evidence>
<dbReference type="InterPro" id="IPR018392">
    <property type="entry name" value="LysM"/>
</dbReference>
<feature type="compositionally biased region" description="Low complexity" evidence="1">
    <location>
        <begin position="316"/>
        <end position="330"/>
    </location>
</feature>
<feature type="compositionally biased region" description="Low complexity" evidence="1">
    <location>
        <begin position="116"/>
        <end position="138"/>
    </location>
</feature>
<feature type="region of interest" description="Disordered" evidence="1">
    <location>
        <begin position="116"/>
        <end position="147"/>
    </location>
</feature>